<organism evidence="2">
    <name type="scientific">Amphitetranychus viennensis</name>
    <name type="common">hawthorn spider mite</name>
    <dbReference type="NCBI Taxonomy" id="381746"/>
    <lineage>
        <taxon>Eukaryota</taxon>
        <taxon>Metazoa</taxon>
        <taxon>Ecdysozoa</taxon>
        <taxon>Arthropoda</taxon>
        <taxon>Chelicerata</taxon>
        <taxon>Arachnida</taxon>
        <taxon>Acari</taxon>
        <taxon>Acariformes</taxon>
        <taxon>Trombidiformes</taxon>
        <taxon>Prostigmata</taxon>
        <taxon>Eleutherengona</taxon>
        <taxon>Raphignathae</taxon>
        <taxon>Tetranychoidea</taxon>
        <taxon>Tetranychidae</taxon>
        <taxon>Amphitetranychus</taxon>
    </lineage>
</organism>
<gene>
    <name evidence="2" type="primary">ND6</name>
</gene>
<keyword evidence="1" id="KW-0472">Membrane</keyword>
<feature type="transmembrane region" description="Helical" evidence="1">
    <location>
        <begin position="17"/>
        <end position="36"/>
    </location>
</feature>
<proteinExistence type="predicted"/>
<name>A0A1L4AHK7_9ACAR</name>
<evidence type="ECO:0000256" key="1">
    <source>
        <dbReference type="SAM" id="Phobius"/>
    </source>
</evidence>
<keyword evidence="1" id="KW-0812">Transmembrane</keyword>
<geneLocation type="mitochondrion" evidence="2"/>
<accession>A0A1L4AHK7</accession>
<feature type="transmembrane region" description="Helical" evidence="1">
    <location>
        <begin position="42"/>
        <end position="62"/>
    </location>
</feature>
<keyword evidence="1" id="KW-1133">Transmembrane helix</keyword>
<dbReference type="EMBL" id="KX886344">
    <property type="protein sequence ID" value="API67783.1"/>
    <property type="molecule type" value="Genomic_DNA"/>
</dbReference>
<feature type="transmembrane region" description="Helical" evidence="1">
    <location>
        <begin position="74"/>
        <end position="95"/>
    </location>
</feature>
<protein>
    <submittedName>
        <fullName evidence="2">NADH dehydrogenase subunit 6</fullName>
    </submittedName>
</protein>
<reference evidence="2" key="1">
    <citation type="submission" date="2016-09" db="EMBL/GenBank/DDBJ databases">
        <title>The mitochondrion genome of Amphitetranychus viennensis.</title>
        <authorList>
            <person name="Chen D.S."/>
        </authorList>
    </citation>
    <scope>NUCLEOTIDE SEQUENCE</scope>
</reference>
<evidence type="ECO:0000313" key="2">
    <source>
        <dbReference type="EMBL" id="API67783.1"/>
    </source>
</evidence>
<feature type="transmembrane region" description="Helical" evidence="1">
    <location>
        <begin position="107"/>
        <end position="126"/>
    </location>
</feature>
<dbReference type="GeneID" id="30689158"/>
<dbReference type="RefSeq" id="YP_009332317.1">
    <property type="nucleotide sequence ID" value="NC_032381.1"/>
</dbReference>
<keyword evidence="2" id="KW-0496">Mitochondrion</keyword>
<dbReference type="AlphaFoldDB" id="A0A1L4AHK7"/>
<dbReference type="CTD" id="4541"/>
<sequence length="134" mass="16322">MIIFLFMMNMNLNPMNFLINFSFFLMCLMMMLMNIFNDKWMLLILMILIVGGMMIFISMMASTMKFNLIMKNKFYYLILMLIFYEIYMDNMNFSFKIILSTMNNISLFLYCFLIMMNVIFLKKIMFKKQKSLKI</sequence>